<protein>
    <recommendedName>
        <fullName evidence="2">DUF6699 domain-containing protein</fullName>
    </recommendedName>
</protein>
<feature type="compositionally biased region" description="Polar residues" evidence="1">
    <location>
        <begin position="1"/>
        <end position="12"/>
    </location>
</feature>
<keyword evidence="4" id="KW-1185">Reference proteome</keyword>
<dbReference type="AlphaFoldDB" id="A0A5C3QM85"/>
<name>A0A5C3QM85_9AGAR</name>
<evidence type="ECO:0000259" key="2">
    <source>
        <dbReference type="Pfam" id="PF20415"/>
    </source>
</evidence>
<dbReference type="EMBL" id="ML178824">
    <property type="protein sequence ID" value="TFL01581.1"/>
    <property type="molecule type" value="Genomic_DNA"/>
</dbReference>
<accession>A0A5C3QM85</accession>
<feature type="domain" description="DUF6699" evidence="2">
    <location>
        <begin position="66"/>
        <end position="219"/>
    </location>
</feature>
<evidence type="ECO:0000313" key="3">
    <source>
        <dbReference type="EMBL" id="TFL01581.1"/>
    </source>
</evidence>
<feature type="region of interest" description="Disordered" evidence="1">
    <location>
        <begin position="1"/>
        <end position="45"/>
    </location>
</feature>
<sequence length="235" mass="25925">MPPRTDSSSSVPRHSFEMRPPLKQHHTWHGDDAERGEKSKRSNVHSVPVEITPLMAASGRSKKSYIEYDVTFLPSARSVMNRHTRSAFPEQTLLQPVTRQPTTSRLTLRSHKFPWIITVSPSPPKGAAKAAFYIGSAPTLAQQIGPISILDALQAIHLSLNTPITQKEWESLGAGSKTQKKVTKAYRARCTKMGGGWESGVRRIDWLGSKTKLVGLEVESGVADGRTCKLSFARV</sequence>
<evidence type="ECO:0000313" key="4">
    <source>
        <dbReference type="Proteomes" id="UP000305067"/>
    </source>
</evidence>
<dbReference type="OrthoDB" id="3242468at2759"/>
<reference evidence="3 4" key="1">
    <citation type="journal article" date="2019" name="Nat. Ecol. Evol.">
        <title>Megaphylogeny resolves global patterns of mushroom evolution.</title>
        <authorList>
            <person name="Varga T."/>
            <person name="Krizsan K."/>
            <person name="Foldi C."/>
            <person name="Dima B."/>
            <person name="Sanchez-Garcia M."/>
            <person name="Sanchez-Ramirez S."/>
            <person name="Szollosi G.J."/>
            <person name="Szarkandi J.G."/>
            <person name="Papp V."/>
            <person name="Albert L."/>
            <person name="Andreopoulos W."/>
            <person name="Angelini C."/>
            <person name="Antonin V."/>
            <person name="Barry K.W."/>
            <person name="Bougher N.L."/>
            <person name="Buchanan P."/>
            <person name="Buyck B."/>
            <person name="Bense V."/>
            <person name="Catcheside P."/>
            <person name="Chovatia M."/>
            <person name="Cooper J."/>
            <person name="Damon W."/>
            <person name="Desjardin D."/>
            <person name="Finy P."/>
            <person name="Geml J."/>
            <person name="Haridas S."/>
            <person name="Hughes K."/>
            <person name="Justo A."/>
            <person name="Karasinski D."/>
            <person name="Kautmanova I."/>
            <person name="Kiss B."/>
            <person name="Kocsube S."/>
            <person name="Kotiranta H."/>
            <person name="LaButti K.M."/>
            <person name="Lechner B.E."/>
            <person name="Liimatainen K."/>
            <person name="Lipzen A."/>
            <person name="Lukacs Z."/>
            <person name="Mihaltcheva S."/>
            <person name="Morgado L.N."/>
            <person name="Niskanen T."/>
            <person name="Noordeloos M.E."/>
            <person name="Ohm R.A."/>
            <person name="Ortiz-Santana B."/>
            <person name="Ovrebo C."/>
            <person name="Racz N."/>
            <person name="Riley R."/>
            <person name="Savchenko A."/>
            <person name="Shiryaev A."/>
            <person name="Soop K."/>
            <person name="Spirin V."/>
            <person name="Szebenyi C."/>
            <person name="Tomsovsky M."/>
            <person name="Tulloss R.E."/>
            <person name="Uehling J."/>
            <person name="Grigoriev I.V."/>
            <person name="Vagvolgyi C."/>
            <person name="Papp T."/>
            <person name="Martin F.M."/>
            <person name="Miettinen O."/>
            <person name="Hibbett D.S."/>
            <person name="Nagy L.G."/>
        </authorList>
    </citation>
    <scope>NUCLEOTIDE SEQUENCE [LARGE SCALE GENOMIC DNA]</scope>
    <source>
        <strain evidence="3 4">CBS 309.79</strain>
    </source>
</reference>
<dbReference type="InterPro" id="IPR046522">
    <property type="entry name" value="DUF6699"/>
</dbReference>
<dbReference type="Pfam" id="PF20415">
    <property type="entry name" value="DUF6699"/>
    <property type="match status" value="1"/>
</dbReference>
<gene>
    <name evidence="3" type="ORF">BDV98DRAFT_567196</name>
</gene>
<organism evidence="3 4">
    <name type="scientific">Pterulicium gracile</name>
    <dbReference type="NCBI Taxonomy" id="1884261"/>
    <lineage>
        <taxon>Eukaryota</taxon>
        <taxon>Fungi</taxon>
        <taxon>Dikarya</taxon>
        <taxon>Basidiomycota</taxon>
        <taxon>Agaricomycotina</taxon>
        <taxon>Agaricomycetes</taxon>
        <taxon>Agaricomycetidae</taxon>
        <taxon>Agaricales</taxon>
        <taxon>Pleurotineae</taxon>
        <taxon>Pterulaceae</taxon>
        <taxon>Pterulicium</taxon>
    </lineage>
</organism>
<proteinExistence type="predicted"/>
<evidence type="ECO:0000256" key="1">
    <source>
        <dbReference type="SAM" id="MobiDB-lite"/>
    </source>
</evidence>
<feature type="compositionally biased region" description="Basic and acidic residues" evidence="1">
    <location>
        <begin position="28"/>
        <end position="40"/>
    </location>
</feature>
<dbReference type="Proteomes" id="UP000305067">
    <property type="component" value="Unassembled WGS sequence"/>
</dbReference>